<dbReference type="Proteomes" id="UP001321249">
    <property type="component" value="Unassembled WGS sequence"/>
</dbReference>
<dbReference type="InterPro" id="IPR011009">
    <property type="entry name" value="Kinase-like_dom_sf"/>
</dbReference>
<organism evidence="2 3">
    <name type="scientific">Candidatus Lucifugimonas marina</name>
    <dbReference type="NCBI Taxonomy" id="3038979"/>
    <lineage>
        <taxon>Bacteria</taxon>
        <taxon>Bacillati</taxon>
        <taxon>Chloroflexota</taxon>
        <taxon>Dehalococcoidia</taxon>
        <taxon>SAR202 cluster</taxon>
        <taxon>Candidatus Lucifugimonadales</taxon>
        <taxon>Candidatus Lucifugimonadaceae</taxon>
        <taxon>Candidatus Lucifugimonas</taxon>
    </lineage>
</organism>
<dbReference type="InterPro" id="IPR002575">
    <property type="entry name" value="Aminoglycoside_PTrfase"/>
</dbReference>
<gene>
    <name evidence="2" type="ORF">GKO46_11490</name>
</gene>
<dbReference type="PANTHER" id="PTHR21310">
    <property type="entry name" value="AMINOGLYCOSIDE PHOSPHOTRANSFERASE-RELATED-RELATED"/>
    <property type="match status" value="1"/>
</dbReference>
<dbReference type="InterPro" id="IPR051678">
    <property type="entry name" value="AGP_Transferase"/>
</dbReference>
<dbReference type="PANTHER" id="PTHR21310:SF15">
    <property type="entry name" value="AMINOGLYCOSIDE PHOSPHOTRANSFERASE DOMAIN-CONTAINING PROTEIN"/>
    <property type="match status" value="1"/>
</dbReference>
<dbReference type="AlphaFoldDB" id="A0ABD4XSS9"/>
<dbReference type="EMBL" id="WMBE01000003">
    <property type="protein sequence ID" value="MDG0867690.1"/>
    <property type="molecule type" value="Genomic_DNA"/>
</dbReference>
<proteinExistence type="predicted"/>
<evidence type="ECO:0000313" key="2">
    <source>
        <dbReference type="EMBL" id="MDG0867690.1"/>
    </source>
</evidence>
<accession>A0ABD4XSS9</accession>
<feature type="domain" description="Aminoglycoside phosphotransferase" evidence="1">
    <location>
        <begin position="39"/>
        <end position="257"/>
    </location>
</feature>
<dbReference type="SUPFAM" id="SSF56112">
    <property type="entry name" value="Protein kinase-like (PK-like)"/>
    <property type="match status" value="1"/>
</dbReference>
<name>A0ABD4XSS9_9CHLR</name>
<evidence type="ECO:0000259" key="1">
    <source>
        <dbReference type="Pfam" id="PF01636"/>
    </source>
</evidence>
<sequence length="333" mass="36902">MKQSDVVESLAAMFGSGFDVGGITNLELLPNGMVASVYSFYVIRDGDASGYIARFLSGDRGEAARRTKFVVDMIGQSGSPFPVANVIGIADVRMREYTPVAEEGAGGGLVDISVIVMERLEGDPLEQIQDKPHLVPAVVASMAAIRQVDVSSTSGWGAIGADGNGNFDSWRDALASVSAGIDEFVTGDARKIYREEDFDYFYGRLAEYWEAMPASDRSLVHADWGWDNVLILDGEVSAVVDWDGALYGDPLLDPARQDFYYPEIDFRSRFAEFYEQIGWSPENFDERWLACQLWAMLNDLKWYSVAGWDEPYAWIKERTRNLLGEGPAVGRHP</sequence>
<dbReference type="Gene3D" id="3.90.1200.10">
    <property type="match status" value="1"/>
</dbReference>
<evidence type="ECO:0000313" key="3">
    <source>
        <dbReference type="Proteomes" id="UP001321249"/>
    </source>
</evidence>
<reference evidence="2 3" key="1">
    <citation type="submission" date="2019-11" db="EMBL/GenBank/DDBJ databases">
        <authorList>
            <person name="Cho J.-C."/>
        </authorList>
    </citation>
    <scope>NUCLEOTIDE SEQUENCE [LARGE SCALE GENOMIC DNA]</scope>
    <source>
        <strain evidence="2 3">JH702</strain>
    </source>
</reference>
<dbReference type="Pfam" id="PF01636">
    <property type="entry name" value="APH"/>
    <property type="match status" value="1"/>
</dbReference>
<dbReference type="RefSeq" id="WP_342826295.1">
    <property type="nucleotide sequence ID" value="NZ_CP046146.1"/>
</dbReference>
<protein>
    <submittedName>
        <fullName evidence="2">Phosphotransferase</fullName>
    </submittedName>
</protein>
<comment type="caution">
    <text evidence="2">The sequence shown here is derived from an EMBL/GenBank/DDBJ whole genome shotgun (WGS) entry which is preliminary data.</text>
</comment>